<protein>
    <submittedName>
        <fullName evidence="7">Salivary lipocalin</fullName>
    </submittedName>
</protein>
<accession>A0MK90</accession>
<dbReference type="Pfam" id="PF03973">
    <property type="entry name" value="Triabin"/>
    <property type="match status" value="1"/>
</dbReference>
<evidence type="ECO:0000313" key="7">
    <source>
        <dbReference type="EMBL" id="ABJ96352.1"/>
    </source>
</evidence>
<dbReference type="EMBL" id="DQ927280">
    <property type="protein sequence ID" value="ABJ96352.1"/>
    <property type="molecule type" value="mRNA"/>
</dbReference>
<dbReference type="GO" id="GO:0090729">
    <property type="term" value="F:toxin activity"/>
    <property type="evidence" value="ECO:0007669"/>
    <property type="project" value="UniProtKB-KW"/>
</dbReference>
<dbReference type="InterPro" id="IPR005657">
    <property type="entry name" value="Triabi/Procalin"/>
</dbReference>
<keyword evidence="3" id="KW-0800">Toxin</keyword>
<dbReference type="AlphaFoldDB" id="A0MK90"/>
<reference evidence="7" key="1">
    <citation type="journal article" date="2007" name="Insect Biochem. Mol. Biol.">
        <title>The sialotranscriptome of the blood-sucking bug Triatoma brasiliensis (Hemiptera, Triatominae).</title>
        <authorList>
            <person name="Santos A."/>
            <person name="Ribeiro J.M."/>
            <person name="Lehane M.J."/>
            <person name="Gontijo N.F."/>
            <person name="Veloso A.B."/>
            <person name="Sant'Anna M.R."/>
            <person name="Nascimento Araujo R."/>
            <person name="Grisard E.C."/>
            <person name="Pereira M.H."/>
        </authorList>
    </citation>
    <scope>NUCLEOTIDE SEQUENCE</scope>
</reference>
<name>A0MK90_TRIBS</name>
<organism evidence="7">
    <name type="scientific">Triatoma brasiliensis</name>
    <name type="common">Blood-sucking bug</name>
    <dbReference type="NCBI Taxonomy" id="65344"/>
    <lineage>
        <taxon>Eukaryota</taxon>
        <taxon>Metazoa</taxon>
        <taxon>Ecdysozoa</taxon>
        <taxon>Arthropoda</taxon>
        <taxon>Hexapoda</taxon>
        <taxon>Insecta</taxon>
        <taxon>Pterygota</taxon>
        <taxon>Neoptera</taxon>
        <taxon>Paraneoptera</taxon>
        <taxon>Hemiptera</taxon>
        <taxon>Heteroptera</taxon>
        <taxon>Panheteroptera</taxon>
        <taxon>Cimicomorpha</taxon>
        <taxon>Reduviidae</taxon>
        <taxon>Triatominae</taxon>
        <taxon>Triatoma</taxon>
    </lineage>
</organism>
<dbReference type="GO" id="GO:0030682">
    <property type="term" value="P:symbiont-mediated perturbation of host defenses"/>
    <property type="evidence" value="ECO:0007669"/>
    <property type="project" value="InterPro"/>
</dbReference>
<keyword evidence="4" id="KW-0732">Signal</keyword>
<dbReference type="SUPFAM" id="SSF50814">
    <property type="entry name" value="Lipocalins"/>
    <property type="match status" value="1"/>
</dbReference>
<comment type="similarity">
    <text evidence="6">Belongs to the calycin superfamily. Triabin family.</text>
</comment>
<dbReference type="InterPro" id="IPR012674">
    <property type="entry name" value="Calycin"/>
</dbReference>
<evidence type="ECO:0000256" key="1">
    <source>
        <dbReference type="ARBA" id="ARBA00004613"/>
    </source>
</evidence>
<proteinExistence type="evidence at transcript level"/>
<sequence>MKINAVIFGILTYTVTKKQPVETCQNRLPIKSGLKITEFFTGTWFTTHMKDASDLASCREYKFQQNPQGILLTYTGQVPDSNKPYAVTCSSNGTVVSLNASAPIPFNCVQKYTTAYHAPGKEFSSLGFSVIETDYTEYGFLYRCTQFNGEQNSYGIYILLHRSKTGDGSKANDILKKSGMDLPKFKKYSC</sequence>
<evidence type="ECO:0000256" key="3">
    <source>
        <dbReference type="ARBA" id="ARBA00022656"/>
    </source>
</evidence>
<dbReference type="Gene3D" id="2.40.128.20">
    <property type="match status" value="1"/>
</dbReference>
<keyword evidence="5" id="KW-1199">Hemostasis impairing toxin</keyword>
<keyword evidence="2" id="KW-0964">Secreted</keyword>
<dbReference type="GO" id="GO:0005576">
    <property type="term" value="C:extracellular region"/>
    <property type="evidence" value="ECO:0007669"/>
    <property type="project" value="UniProtKB-SubCell"/>
</dbReference>
<evidence type="ECO:0000256" key="4">
    <source>
        <dbReference type="ARBA" id="ARBA00022729"/>
    </source>
</evidence>
<evidence type="ECO:0000256" key="5">
    <source>
        <dbReference type="ARBA" id="ARBA00023240"/>
    </source>
</evidence>
<comment type="subcellular location">
    <subcellularLocation>
        <location evidence="1">Secreted</location>
    </subcellularLocation>
</comment>
<evidence type="ECO:0000256" key="2">
    <source>
        <dbReference type="ARBA" id="ARBA00022525"/>
    </source>
</evidence>
<evidence type="ECO:0000256" key="6">
    <source>
        <dbReference type="ARBA" id="ARBA00034121"/>
    </source>
</evidence>